<keyword evidence="1" id="KW-1133">Transmembrane helix</keyword>
<proteinExistence type="predicted"/>
<feature type="transmembrane region" description="Helical" evidence="1">
    <location>
        <begin position="125"/>
        <end position="145"/>
    </location>
</feature>
<reference evidence="2" key="1">
    <citation type="submission" date="2024-03" db="EMBL/GenBank/DDBJ databases">
        <title>Diverse circular DNA viruses in blood, oral, and fecal samples of captive lemurs.</title>
        <authorList>
            <person name="Paietta E.N."/>
            <person name="Kraberger S."/>
            <person name="Lund M.C."/>
            <person name="Custer J.M."/>
            <person name="Vargas K.M."/>
            <person name="Ehmke E.E."/>
            <person name="Yoder A.D."/>
            <person name="Varsani A."/>
        </authorList>
    </citation>
    <scope>NUCLEOTIDE SEQUENCE</scope>
    <source>
        <strain evidence="2">Duke_24FS_4</strain>
    </source>
</reference>
<name>A0AAU8B0M6_9CAUD</name>
<protein>
    <submittedName>
        <fullName evidence="2">Uncharacterized protein</fullName>
    </submittedName>
</protein>
<sequence>MIFAGTIHLAHSCCVLMDMLSVLLTVIITIPGIPVTRFLFTTGQKIDIMAGDRMACENCMMEQRIAALEKDMEKNSVQHGEFYKRFGNLESFQARTDEKYSNIMREIEKMSETLEELKSAPARNWNAVVSAAISGIVGAVIGFLMRGGI</sequence>
<accession>A0AAU8B0M6</accession>
<evidence type="ECO:0000313" key="2">
    <source>
        <dbReference type="EMBL" id="XCD05128.1"/>
    </source>
</evidence>
<organism evidence="2">
    <name type="scientific">Dulem virus 35</name>
    <dbReference type="NCBI Taxonomy" id="3145753"/>
    <lineage>
        <taxon>Viruses</taxon>
        <taxon>Duplodnaviria</taxon>
        <taxon>Heunggongvirae</taxon>
        <taxon>Uroviricota</taxon>
        <taxon>Caudoviricetes</taxon>
    </lineage>
</organism>
<keyword evidence="1" id="KW-0472">Membrane</keyword>
<feature type="transmembrane region" description="Helical" evidence="1">
    <location>
        <begin position="20"/>
        <end position="40"/>
    </location>
</feature>
<evidence type="ECO:0000256" key="1">
    <source>
        <dbReference type="SAM" id="Phobius"/>
    </source>
</evidence>
<keyword evidence="1" id="KW-0812">Transmembrane</keyword>
<dbReference type="EMBL" id="PP511522">
    <property type="protein sequence ID" value="XCD05128.1"/>
    <property type="molecule type" value="Genomic_DNA"/>
</dbReference>